<evidence type="ECO:0000256" key="3">
    <source>
        <dbReference type="ARBA" id="ARBA00019132"/>
    </source>
</evidence>
<keyword evidence="8" id="KW-0804">Transcription</keyword>
<evidence type="ECO:0000313" key="15">
    <source>
        <dbReference type="EMBL" id="ORY31305.1"/>
    </source>
</evidence>
<evidence type="ECO:0000256" key="9">
    <source>
        <dbReference type="ARBA" id="ARBA00023204"/>
    </source>
</evidence>
<dbReference type="GO" id="GO:0003714">
    <property type="term" value="F:transcription corepressor activity"/>
    <property type="evidence" value="ECO:0007669"/>
    <property type="project" value="TreeGrafter"/>
</dbReference>
<dbReference type="FunFam" id="1.10.10.60:FF:000501">
    <property type="entry name" value="Unplaced genomic scaffold supercont1.172, whole genome shotgun sequence"/>
    <property type="match status" value="1"/>
</dbReference>
<feature type="domain" description="DAMP1 SANT/Myb-like" evidence="14">
    <location>
        <begin position="108"/>
        <end position="192"/>
    </location>
</feature>
<dbReference type="STRING" id="71784.A0A1Y2BB37"/>
<dbReference type="Pfam" id="PF16282">
    <property type="entry name" value="SANT_DAMP1_like"/>
    <property type="match status" value="1"/>
</dbReference>
<keyword evidence="6" id="KW-0805">Transcription regulation</keyword>
<dbReference type="GO" id="GO:0000122">
    <property type="term" value="P:negative regulation of transcription by RNA polymerase II"/>
    <property type="evidence" value="ECO:0007669"/>
    <property type="project" value="TreeGrafter"/>
</dbReference>
<keyword evidence="10" id="KW-0539">Nucleus</keyword>
<dbReference type="FunCoup" id="A0A1Y2BB37">
    <property type="interactions" value="538"/>
</dbReference>
<evidence type="ECO:0000256" key="12">
    <source>
        <dbReference type="ARBA" id="ARBA00038745"/>
    </source>
</evidence>
<gene>
    <name evidence="15" type="ORF">BCR39DRAFT_527424</name>
</gene>
<evidence type="ECO:0000256" key="4">
    <source>
        <dbReference type="ARBA" id="ARBA00022763"/>
    </source>
</evidence>
<comment type="subcellular location">
    <subcellularLocation>
        <location evidence="1">Nucleus</location>
    </subcellularLocation>
</comment>
<dbReference type="PANTHER" id="PTHR12855">
    <property type="entry name" value="DNA METHYLTRANSFERASE 1-ASSOCIATED PROTEIN 1 FAMILY MEMBER"/>
    <property type="match status" value="1"/>
</dbReference>
<dbReference type="OrthoDB" id="19740at2759"/>
<organism evidence="15 16">
    <name type="scientific">Naematelia encephala</name>
    <dbReference type="NCBI Taxonomy" id="71784"/>
    <lineage>
        <taxon>Eukaryota</taxon>
        <taxon>Fungi</taxon>
        <taxon>Dikarya</taxon>
        <taxon>Basidiomycota</taxon>
        <taxon>Agaricomycotina</taxon>
        <taxon>Tremellomycetes</taxon>
        <taxon>Tremellales</taxon>
        <taxon>Naemateliaceae</taxon>
        <taxon>Naematelia</taxon>
    </lineage>
</organism>
<feature type="compositionally biased region" description="Polar residues" evidence="13">
    <location>
        <begin position="434"/>
        <end position="451"/>
    </location>
</feature>
<sequence>MSSNDIRSILSLPQTAASSSQARRSVPLAKKPEGISRELYALIGDNAPSLAQAQSSLAAVKYRDRPKLKAKSAKWAWKQFSPAARKDAVPLSHWVRMSDVDGISNDQYFAQFNEHGPSVMEYSQFEYDQHLADPDWTPHETAYLFDLLRTYDLRFVIAADRYDYRPPNGGVVRPRSIEDLKDRYYGICRRLLRTRTASDPQAQQQVLQSYAFDKQREIKRKQYSSELFHLTSAEIAEEEALYVEVKRLEQNERRYRADRDDLMRTVLGLDSGLVEFDQASAEALGFTKKRKRPDDFEGPASPIPVTKKQKESAAFDIAHGIYRVPSTAVNISTSHLASKHPIHLPAHLRSTKIALPRPTAAIRIAELLTELNINSQKLVMPTRANLEVFDRLLLAAGGLIDMKRQVDRVEQEIRNLKAQQQGYVPPVTSRKTRSLSVTSTDTSATGRRSRQ</sequence>
<dbReference type="InParanoid" id="A0A1Y2BB37"/>
<dbReference type="Gene3D" id="1.10.10.60">
    <property type="entry name" value="Homeodomain-like"/>
    <property type="match status" value="1"/>
</dbReference>
<evidence type="ECO:0000259" key="14">
    <source>
        <dbReference type="Pfam" id="PF16282"/>
    </source>
</evidence>
<comment type="caution">
    <text evidence="15">The sequence shown here is derived from an EMBL/GenBank/DDBJ whole genome shotgun (WGS) entry which is preliminary data.</text>
</comment>
<evidence type="ECO:0000256" key="10">
    <source>
        <dbReference type="ARBA" id="ARBA00023242"/>
    </source>
</evidence>
<evidence type="ECO:0000256" key="1">
    <source>
        <dbReference type="ARBA" id="ARBA00004123"/>
    </source>
</evidence>
<dbReference type="GO" id="GO:0000812">
    <property type="term" value="C:Swr1 complex"/>
    <property type="evidence" value="ECO:0007669"/>
    <property type="project" value="TreeGrafter"/>
</dbReference>
<keyword evidence="9" id="KW-0234">DNA repair</keyword>
<reference evidence="15 16" key="1">
    <citation type="submission" date="2016-07" db="EMBL/GenBank/DDBJ databases">
        <title>Pervasive Adenine N6-methylation of Active Genes in Fungi.</title>
        <authorList>
            <consortium name="DOE Joint Genome Institute"/>
            <person name="Mondo S.J."/>
            <person name="Dannebaum R.O."/>
            <person name="Kuo R.C."/>
            <person name="Labutti K."/>
            <person name="Haridas S."/>
            <person name="Kuo A."/>
            <person name="Salamov A."/>
            <person name="Ahrendt S.R."/>
            <person name="Lipzen A."/>
            <person name="Sullivan W."/>
            <person name="Andreopoulos W.B."/>
            <person name="Clum A."/>
            <person name="Lindquist E."/>
            <person name="Daum C."/>
            <person name="Ramamoorthy G.K."/>
            <person name="Gryganskyi A."/>
            <person name="Culley D."/>
            <person name="Magnuson J.K."/>
            <person name="James T.Y."/>
            <person name="O'Malley M.A."/>
            <person name="Stajich J.E."/>
            <person name="Spatafora J.W."/>
            <person name="Visel A."/>
            <person name="Grigoriev I.V."/>
        </authorList>
    </citation>
    <scope>NUCLEOTIDE SEQUENCE [LARGE SCALE GENOMIC DNA]</scope>
    <source>
        <strain evidence="15 16">68-887.2</strain>
    </source>
</reference>
<dbReference type="AlphaFoldDB" id="A0A1Y2BB37"/>
<dbReference type="GO" id="GO:0035267">
    <property type="term" value="C:NuA4 histone acetyltransferase complex"/>
    <property type="evidence" value="ECO:0007669"/>
    <property type="project" value="InterPro"/>
</dbReference>
<name>A0A1Y2BB37_9TREE</name>
<evidence type="ECO:0000256" key="8">
    <source>
        <dbReference type="ARBA" id="ARBA00023163"/>
    </source>
</evidence>
<proteinExistence type="inferred from homology"/>
<dbReference type="GO" id="GO:0006338">
    <property type="term" value="P:chromatin remodeling"/>
    <property type="evidence" value="ECO:0007669"/>
    <property type="project" value="InterPro"/>
</dbReference>
<dbReference type="InterPro" id="IPR027109">
    <property type="entry name" value="Swc4/Dmap1"/>
</dbReference>
<evidence type="ECO:0000256" key="5">
    <source>
        <dbReference type="ARBA" id="ARBA00022853"/>
    </source>
</evidence>
<keyword evidence="4" id="KW-0227">DNA damage</keyword>
<evidence type="ECO:0000313" key="16">
    <source>
        <dbReference type="Proteomes" id="UP000193986"/>
    </source>
</evidence>
<feature type="region of interest" description="Disordered" evidence="13">
    <location>
        <begin position="420"/>
        <end position="451"/>
    </location>
</feature>
<protein>
    <recommendedName>
        <fullName evidence="3">SWR1-complex protein 4</fullName>
    </recommendedName>
</protein>
<dbReference type="InterPro" id="IPR032563">
    <property type="entry name" value="DAMP1_SANT-like"/>
</dbReference>
<comment type="similarity">
    <text evidence="2">Belongs to the SWC4 family.</text>
</comment>
<evidence type="ECO:0000256" key="2">
    <source>
        <dbReference type="ARBA" id="ARBA00006918"/>
    </source>
</evidence>
<dbReference type="Proteomes" id="UP000193986">
    <property type="component" value="Unassembled WGS sequence"/>
</dbReference>
<comment type="subunit">
    <text evidence="12">Component of the SWR1 chromatin-remodeling complex and of the NuA4 histone acetyltransferase complex.</text>
</comment>
<dbReference type="EMBL" id="MCFC01000016">
    <property type="protein sequence ID" value="ORY31305.1"/>
    <property type="molecule type" value="Genomic_DNA"/>
</dbReference>
<keyword evidence="16" id="KW-1185">Reference proteome</keyword>
<comment type="function">
    <text evidence="11">Component of the SWR1 complex which mediates the ATP-dependent exchange of histone H2A for the H2A variant HZT1 leading to transcriptional regulation of selected genes by chromatin remodeling. Component of the NuA4 histone acetyltransferase complex which is involved in transcriptional activation of selected genes principally by acetylation of nucleosomal histone H4 and H2A. The NuA4 complex is also involved in DNA repair.</text>
</comment>
<evidence type="ECO:0000256" key="13">
    <source>
        <dbReference type="SAM" id="MobiDB-lite"/>
    </source>
</evidence>
<dbReference type="PANTHER" id="PTHR12855:SF10">
    <property type="entry name" value="DNA METHYLTRANSFERASE 1-ASSOCIATED PROTEIN 1"/>
    <property type="match status" value="1"/>
</dbReference>
<keyword evidence="5" id="KW-0156">Chromatin regulator</keyword>
<keyword evidence="7" id="KW-0010">Activator</keyword>
<evidence type="ECO:0000256" key="11">
    <source>
        <dbReference type="ARBA" id="ARBA00025264"/>
    </source>
</evidence>
<dbReference type="GO" id="GO:0006281">
    <property type="term" value="P:DNA repair"/>
    <property type="evidence" value="ECO:0007669"/>
    <property type="project" value="UniProtKB-KW"/>
</dbReference>
<accession>A0A1Y2BB37</accession>
<evidence type="ECO:0000256" key="6">
    <source>
        <dbReference type="ARBA" id="ARBA00023015"/>
    </source>
</evidence>
<evidence type="ECO:0000256" key="7">
    <source>
        <dbReference type="ARBA" id="ARBA00023159"/>
    </source>
</evidence>